<name>A0A0D2Y656_FUSOF</name>
<gene>
    <name evidence="1" type="primary">28953148</name>
</gene>
<dbReference type="InterPro" id="IPR028212">
    <property type="entry name" value="GHL6"/>
</dbReference>
<dbReference type="Proteomes" id="UP000002489">
    <property type="component" value="Unassembled WGS sequence"/>
</dbReference>
<reference evidence="2" key="1">
    <citation type="journal article" date="2012" name="Mol. Plant Microbe Interact.">
        <title>A highly conserved effector in Fusarium oxysporum is required for full virulence on Arabidopsis.</title>
        <authorList>
            <person name="Thatcher L.F."/>
            <person name="Gardiner D.M."/>
            <person name="Kazan K."/>
            <person name="Manners J."/>
        </authorList>
    </citation>
    <scope>NUCLEOTIDE SEQUENCE [LARGE SCALE GENOMIC DNA]</scope>
    <source>
        <strain evidence="2">Fo5176</strain>
    </source>
</reference>
<evidence type="ECO:0000313" key="1">
    <source>
        <dbReference type="EnsemblFungi" id="FOXG_11764P0"/>
    </source>
</evidence>
<protein>
    <submittedName>
        <fullName evidence="1">Uncharacterized protein</fullName>
    </submittedName>
</protein>
<dbReference type="AlphaFoldDB" id="A0A0D2Y656"/>
<dbReference type="InterPro" id="IPR017853">
    <property type="entry name" value="GH"/>
</dbReference>
<dbReference type="InterPro" id="IPR029062">
    <property type="entry name" value="Class_I_gatase-like"/>
</dbReference>
<dbReference type="SUPFAM" id="SSF51445">
    <property type="entry name" value="(Trans)glycosidases"/>
    <property type="match status" value="1"/>
</dbReference>
<dbReference type="Pfam" id="PF14871">
    <property type="entry name" value="GHL6"/>
    <property type="match status" value="1"/>
</dbReference>
<dbReference type="VEuPathDB" id="FungiDB:FOXG_11764"/>
<dbReference type="Gene3D" id="3.20.20.80">
    <property type="entry name" value="Glycosidases"/>
    <property type="match status" value="1"/>
</dbReference>
<sequence length="690" mass="77553">MTVAAPTPRQWWHEPFSVVQTNLREIDAGMDVDDVAHWIKDFGATAWLCGVGGIQAQYPSDLAFQTRNPNLAERASGDLVGDALAAAHAKGLKFLARMDFSKIAPHVAAEHPEWCYVSPLGNLQEHTAGLVSVCPSGGYYQEHIFDILQEVTERYKIDGMFFNWATMNEEDYYKVYHGVCHCVNCQSLWLEFARGLEMPKGPQDINYGIWLIFSRNIIDDITAKIRDFIAKRLPETALIRGKAADIIYQESNNEIGREFWHHSTSEWISSWISYRPNVPVLANSTCFIDMRYRMAGEEPAQFAQYLIQCISRGGTPSTYMMGTPGKIPYPCLDVAADITRFHTQYHDTYRNFVPCALTGLVRPDRGYMAGRSYQQSLSEFRGLYSALQEMHIPFDVVALEHLPGLEANLSLSRYKNLILPDLRDVPPESASIFDRWVEQTGGVLICTGSSGQEEAGSIQLKCLPVRRRRAVVAEGRLLWSSYVAPLQKKKGIHYYNGPMIPLFGAANYFEWKEDSVKSHKTLSRAPFAPPEKAYGNIEIDHPGYGMAQYGSGKGVMIPFTVGRGYRETGLSCQRDFFLQVFRQYSTPEKLTFNLAEQVEITLHRSGDKLVVHLVNMSGARRLNFGSHIPIEQGSIKIEGDSLGVSARALRMDQKLEVNDGTISLPRLDLFEVVVIEGVVENLQNGVTHLT</sequence>
<dbReference type="Gene3D" id="3.40.50.880">
    <property type="match status" value="1"/>
</dbReference>
<organism evidence="1 2">
    <name type="scientific">Fusarium oxysporum (strain Fo5176)</name>
    <name type="common">Fusarium vascular wilt</name>
    <dbReference type="NCBI Taxonomy" id="660025"/>
    <lineage>
        <taxon>Eukaryota</taxon>
        <taxon>Fungi</taxon>
        <taxon>Dikarya</taxon>
        <taxon>Ascomycota</taxon>
        <taxon>Pezizomycotina</taxon>
        <taxon>Sordariomycetes</taxon>
        <taxon>Hypocreomycetidae</taxon>
        <taxon>Hypocreales</taxon>
        <taxon>Nectriaceae</taxon>
        <taxon>Fusarium</taxon>
        <taxon>Fusarium oxysporum species complex</taxon>
    </lineage>
</organism>
<dbReference type="CDD" id="cd03143">
    <property type="entry name" value="A4_beta-galactosidase_middle_domain"/>
    <property type="match status" value="1"/>
</dbReference>
<proteinExistence type="predicted"/>
<reference evidence="1" key="2">
    <citation type="submission" date="2025-08" db="UniProtKB">
        <authorList>
            <consortium name="EnsemblFungi"/>
        </authorList>
    </citation>
    <scope>IDENTIFICATION</scope>
    <source>
        <strain evidence="1">4287 / CBS 123668 / FGSC 9935 / NRRL 34936</strain>
    </source>
</reference>
<dbReference type="EnsemblFungi" id="FOXG_11764T0">
    <property type="protein sequence ID" value="FOXG_11764P0"/>
    <property type="gene ID" value="FOXG_11764"/>
</dbReference>
<evidence type="ECO:0000313" key="2">
    <source>
        <dbReference type="Proteomes" id="UP000002489"/>
    </source>
</evidence>
<accession>A0A0D2Y656</accession>